<keyword evidence="1" id="KW-0732">Signal</keyword>
<evidence type="ECO:0000313" key="3">
    <source>
        <dbReference type="Proteomes" id="UP000594262"/>
    </source>
</evidence>
<feature type="signal peptide" evidence="1">
    <location>
        <begin position="1"/>
        <end position="23"/>
    </location>
</feature>
<feature type="chain" id="PRO_5029833362" evidence="1">
    <location>
        <begin position="24"/>
        <end position="201"/>
    </location>
</feature>
<dbReference type="GeneID" id="136811304"/>
<evidence type="ECO:0000256" key="1">
    <source>
        <dbReference type="SAM" id="SignalP"/>
    </source>
</evidence>
<reference evidence="2" key="1">
    <citation type="submission" date="2021-01" db="UniProtKB">
        <authorList>
            <consortium name="EnsemblMetazoa"/>
        </authorList>
    </citation>
    <scope>IDENTIFICATION</scope>
</reference>
<evidence type="ECO:0000313" key="2">
    <source>
        <dbReference type="EnsemblMetazoa" id="CLYHEMP007881.1"/>
    </source>
</evidence>
<dbReference type="Proteomes" id="UP000594262">
    <property type="component" value="Unplaced"/>
</dbReference>
<keyword evidence="3" id="KW-1185">Reference proteome</keyword>
<name>A0A7M5V1K3_9CNID</name>
<protein>
    <submittedName>
        <fullName evidence="2">Uncharacterized protein</fullName>
    </submittedName>
</protein>
<sequence length="201" mass="23275">MIWSQILATLFLWMVHFEDLVAAISCGKMRKIPENNHGVEPMVLVDHEEVIELKTKRVIPVLSPEWSFQVKFNISANHTTTDDYCSIVHVAHNSQLYGKRTPALFYQRVNKELLVDSAVNGNNKYRNRYGIMLNTEYNVEIRQRYKSGGVYKYSIFLNGDEVHSTDNTQAQQFYDVTVYISNPWVFPCIGVVSELKMTNFL</sequence>
<dbReference type="AlphaFoldDB" id="A0A7M5V1K3"/>
<dbReference type="EnsemblMetazoa" id="CLYHEMT007881.1">
    <property type="protein sequence ID" value="CLYHEMP007881.1"/>
    <property type="gene ID" value="CLYHEMG007881"/>
</dbReference>
<dbReference type="RefSeq" id="XP_066924021.1">
    <property type="nucleotide sequence ID" value="XM_067067920.1"/>
</dbReference>
<accession>A0A7M5V1K3</accession>
<organism evidence="2 3">
    <name type="scientific">Clytia hemisphaerica</name>
    <dbReference type="NCBI Taxonomy" id="252671"/>
    <lineage>
        <taxon>Eukaryota</taxon>
        <taxon>Metazoa</taxon>
        <taxon>Cnidaria</taxon>
        <taxon>Hydrozoa</taxon>
        <taxon>Hydroidolina</taxon>
        <taxon>Leptothecata</taxon>
        <taxon>Obeliida</taxon>
        <taxon>Clytiidae</taxon>
        <taxon>Clytia</taxon>
    </lineage>
</organism>
<proteinExistence type="predicted"/>